<dbReference type="AlphaFoldDB" id="A0A3B1CEY2"/>
<proteinExistence type="predicted"/>
<evidence type="ECO:0008006" key="2">
    <source>
        <dbReference type="Google" id="ProtNLM"/>
    </source>
</evidence>
<evidence type="ECO:0000313" key="1">
    <source>
        <dbReference type="EMBL" id="VAX23283.1"/>
    </source>
</evidence>
<organism evidence="1">
    <name type="scientific">hydrothermal vent metagenome</name>
    <dbReference type="NCBI Taxonomy" id="652676"/>
    <lineage>
        <taxon>unclassified sequences</taxon>
        <taxon>metagenomes</taxon>
        <taxon>ecological metagenomes</taxon>
    </lineage>
</organism>
<gene>
    <name evidence="1" type="ORF">MNBD_NITROSPINAE04-237</name>
</gene>
<accession>A0A3B1CEY2</accession>
<protein>
    <recommendedName>
        <fullName evidence="2">Formylmethanofuran dehydrogenase subunit E domain-containing protein</fullName>
    </recommendedName>
</protein>
<name>A0A3B1CEY2_9ZZZZ</name>
<dbReference type="EMBL" id="UOGA01000242">
    <property type="protein sequence ID" value="VAX23283.1"/>
    <property type="molecule type" value="Genomic_DNA"/>
</dbReference>
<sequence length="214" mass="23421">MPHTKWKQEFFSKIEPIALSDPLASVLGATEDKEPIYYSYADCVKLAGHACASVTSAFQMTKLGLKALYKDDLPVRGEIEVRYAGNRADGANGPIGQVIGYITGAAIETGFHGLGGRYVRADMFVYDGDMDNKGAGIAVSFKRLDNGEAVVVYANPSLVPTTDQEREYSGFMPQVIMGSADNEAREKFYKYWQGKNRKIALEDNPGVFEVEVVG</sequence>
<reference evidence="1" key="1">
    <citation type="submission" date="2018-06" db="EMBL/GenBank/DDBJ databases">
        <authorList>
            <person name="Zhirakovskaya E."/>
        </authorList>
    </citation>
    <scope>NUCLEOTIDE SEQUENCE</scope>
</reference>